<protein>
    <submittedName>
        <fullName evidence="1">Uncharacterized protein</fullName>
    </submittedName>
</protein>
<proteinExistence type="predicted"/>
<evidence type="ECO:0000313" key="2">
    <source>
        <dbReference type="Proteomes" id="UP000183898"/>
    </source>
</evidence>
<evidence type="ECO:0000313" key="1">
    <source>
        <dbReference type="EMBL" id="SEN70281.1"/>
    </source>
</evidence>
<dbReference type="EMBL" id="FOCT01000006">
    <property type="protein sequence ID" value="SEN70281.1"/>
    <property type="molecule type" value="Genomic_DNA"/>
</dbReference>
<dbReference type="RefSeq" id="WP_074746275.1">
    <property type="nucleotide sequence ID" value="NZ_FOCT01000006.1"/>
</dbReference>
<accession>A0A1H8IPM6</accession>
<organism evidence="1 2">
    <name type="scientific">Nitrosospira multiformis</name>
    <dbReference type="NCBI Taxonomy" id="1231"/>
    <lineage>
        <taxon>Bacteria</taxon>
        <taxon>Pseudomonadati</taxon>
        <taxon>Pseudomonadota</taxon>
        <taxon>Betaproteobacteria</taxon>
        <taxon>Nitrosomonadales</taxon>
        <taxon>Nitrosomonadaceae</taxon>
        <taxon>Nitrosospira</taxon>
    </lineage>
</organism>
<sequence>MNKICWQQGLVTAEDLSDRRPFLLRFHEGNQIPGPVRASCVIAESHESDLTALVEAWHGVVLKSDPHSIEAFCRAHQFPGASWWRSKEGREAYQMWIYQNFPH</sequence>
<dbReference type="Proteomes" id="UP000183898">
    <property type="component" value="Unassembled WGS sequence"/>
</dbReference>
<gene>
    <name evidence="1" type="ORF">SAMN05216404_106133</name>
</gene>
<dbReference type="AlphaFoldDB" id="A0A1H8IPM6"/>
<name>A0A1H8IPM6_9PROT</name>
<reference evidence="1 2" key="1">
    <citation type="submission" date="2016-10" db="EMBL/GenBank/DDBJ databases">
        <authorList>
            <person name="de Groot N.N."/>
        </authorList>
    </citation>
    <scope>NUCLEOTIDE SEQUENCE [LARGE SCALE GENOMIC DNA]</scope>
    <source>
        <strain evidence="1 2">Nl18</strain>
    </source>
</reference>